<name>A0A9N8V1U1_9GLOM</name>
<dbReference type="EMBL" id="CAJVPV010000048">
    <property type="protein sequence ID" value="CAG8440058.1"/>
    <property type="molecule type" value="Genomic_DNA"/>
</dbReference>
<dbReference type="Proteomes" id="UP000789342">
    <property type="component" value="Unassembled WGS sequence"/>
</dbReference>
<feature type="non-terminal residue" evidence="1">
    <location>
        <position position="1"/>
    </location>
</feature>
<accession>A0A9N8V1U1</accession>
<organism evidence="1 2">
    <name type="scientific">Acaulospora morrowiae</name>
    <dbReference type="NCBI Taxonomy" id="94023"/>
    <lineage>
        <taxon>Eukaryota</taxon>
        <taxon>Fungi</taxon>
        <taxon>Fungi incertae sedis</taxon>
        <taxon>Mucoromycota</taxon>
        <taxon>Glomeromycotina</taxon>
        <taxon>Glomeromycetes</taxon>
        <taxon>Diversisporales</taxon>
        <taxon>Acaulosporaceae</taxon>
        <taxon>Acaulospora</taxon>
    </lineage>
</organism>
<dbReference type="AlphaFoldDB" id="A0A9N8V1U1"/>
<proteinExistence type="predicted"/>
<protein>
    <submittedName>
        <fullName evidence="1">18805_t:CDS:1</fullName>
    </submittedName>
</protein>
<comment type="caution">
    <text evidence="1">The sequence shown here is derived from an EMBL/GenBank/DDBJ whole genome shotgun (WGS) entry which is preliminary data.</text>
</comment>
<reference evidence="1" key="1">
    <citation type="submission" date="2021-06" db="EMBL/GenBank/DDBJ databases">
        <authorList>
            <person name="Kallberg Y."/>
            <person name="Tangrot J."/>
            <person name="Rosling A."/>
        </authorList>
    </citation>
    <scope>NUCLEOTIDE SEQUENCE</scope>
    <source>
        <strain evidence="1">CL551</strain>
    </source>
</reference>
<sequence length="45" mass="5331">ISLTFGKFDKKIYTPHLREERLIFEWNKNGKYNGLFIGINNVTSK</sequence>
<keyword evidence="2" id="KW-1185">Reference proteome</keyword>
<evidence type="ECO:0000313" key="2">
    <source>
        <dbReference type="Proteomes" id="UP000789342"/>
    </source>
</evidence>
<evidence type="ECO:0000313" key="1">
    <source>
        <dbReference type="EMBL" id="CAG8440058.1"/>
    </source>
</evidence>
<gene>
    <name evidence="1" type="ORF">AMORRO_LOCUS209</name>
</gene>